<dbReference type="SUPFAM" id="SSF81923">
    <property type="entry name" value="Double Clp-N motif"/>
    <property type="match status" value="1"/>
</dbReference>
<comment type="caution">
    <text evidence="2">The sequence shown here is derived from an EMBL/GenBank/DDBJ whole genome shotgun (WGS) entry which is preliminary data.</text>
</comment>
<dbReference type="RefSeq" id="WP_133905433.1">
    <property type="nucleotide sequence ID" value="NZ_SOCP01000010.1"/>
</dbReference>
<dbReference type="OrthoDB" id="3628183at2"/>
<dbReference type="Gene3D" id="1.10.1780.10">
    <property type="entry name" value="Clp, N-terminal domain"/>
    <property type="match status" value="2"/>
</dbReference>
<sequence length="169" mass="17609">MFERFTPGARAVVVTAARSASPVTDEHLLLALAGHGSSTAAWLRSAGVNAEVVSSAFRAAERRAGLSDAEAAVLSQSFGIDLDDVVARVESALGENALVSRGSSRGSFSVVAKEILRGALDQARALRHRELREEHLLLALAAHEGVAGQLLAAHGMGYLEVRASLAKAS</sequence>
<dbReference type="Proteomes" id="UP000294927">
    <property type="component" value="Unassembled WGS sequence"/>
</dbReference>
<gene>
    <name evidence="2" type="ORF">CLV71_11095</name>
</gene>
<dbReference type="AlphaFoldDB" id="A0A4R7VCS7"/>
<keyword evidence="3" id="KW-1185">Reference proteome</keyword>
<accession>A0A4R7VCS7</accession>
<dbReference type="InterPro" id="IPR004176">
    <property type="entry name" value="Clp_R_N"/>
</dbReference>
<evidence type="ECO:0000313" key="2">
    <source>
        <dbReference type="EMBL" id="TDV46912.1"/>
    </source>
</evidence>
<dbReference type="EMBL" id="SOCP01000010">
    <property type="protein sequence ID" value="TDV46912.1"/>
    <property type="molecule type" value="Genomic_DNA"/>
</dbReference>
<dbReference type="InterPro" id="IPR036628">
    <property type="entry name" value="Clp_N_dom_sf"/>
</dbReference>
<dbReference type="Pfam" id="PF02861">
    <property type="entry name" value="Clp_N"/>
    <property type="match status" value="1"/>
</dbReference>
<feature type="domain" description="Clp R" evidence="1">
    <location>
        <begin position="108"/>
        <end position="166"/>
    </location>
</feature>
<organism evidence="2 3">
    <name type="scientific">Actinophytocola oryzae</name>
    <dbReference type="NCBI Taxonomy" id="502181"/>
    <lineage>
        <taxon>Bacteria</taxon>
        <taxon>Bacillati</taxon>
        <taxon>Actinomycetota</taxon>
        <taxon>Actinomycetes</taxon>
        <taxon>Pseudonocardiales</taxon>
        <taxon>Pseudonocardiaceae</taxon>
    </lineage>
</organism>
<evidence type="ECO:0000259" key="1">
    <source>
        <dbReference type="Pfam" id="PF02861"/>
    </source>
</evidence>
<name>A0A4R7VCS7_9PSEU</name>
<reference evidence="2 3" key="1">
    <citation type="submission" date="2019-03" db="EMBL/GenBank/DDBJ databases">
        <title>Genomic Encyclopedia of Archaeal and Bacterial Type Strains, Phase II (KMG-II): from individual species to whole genera.</title>
        <authorList>
            <person name="Goeker M."/>
        </authorList>
    </citation>
    <scope>NUCLEOTIDE SEQUENCE [LARGE SCALE GENOMIC DNA]</scope>
    <source>
        <strain evidence="2 3">DSM 45499</strain>
    </source>
</reference>
<protein>
    <submittedName>
        <fullName evidence="2">ClpA/ClpB-like protein</fullName>
    </submittedName>
</protein>
<evidence type="ECO:0000313" key="3">
    <source>
        <dbReference type="Proteomes" id="UP000294927"/>
    </source>
</evidence>
<proteinExistence type="predicted"/>